<accession>A0A1F6MSR7</accession>
<feature type="transmembrane region" description="Helical" evidence="1">
    <location>
        <begin position="470"/>
        <end position="487"/>
    </location>
</feature>
<proteinExistence type="predicted"/>
<dbReference type="Gene3D" id="2.60.40.1120">
    <property type="entry name" value="Carboxypeptidase-like, regulatory domain"/>
    <property type="match status" value="1"/>
</dbReference>
<evidence type="ECO:0000256" key="1">
    <source>
        <dbReference type="SAM" id="Phobius"/>
    </source>
</evidence>
<organism evidence="3 4">
    <name type="scientific">Candidatus Magasanikbacteria bacterium RIFCSPLOWO2_12_FULL_43_12</name>
    <dbReference type="NCBI Taxonomy" id="1798692"/>
    <lineage>
        <taxon>Bacteria</taxon>
        <taxon>Candidatus Magasanikiibacteriota</taxon>
    </lineage>
</organism>
<dbReference type="InterPro" id="IPR008969">
    <property type="entry name" value="CarboxyPept-like_regulatory"/>
</dbReference>
<dbReference type="Proteomes" id="UP000178347">
    <property type="component" value="Unassembled WGS sequence"/>
</dbReference>
<name>A0A1F6MSR7_9BACT</name>
<evidence type="ECO:0000313" key="3">
    <source>
        <dbReference type="EMBL" id="OGH74483.1"/>
    </source>
</evidence>
<feature type="transmembrane region" description="Helical" evidence="1">
    <location>
        <begin position="334"/>
        <end position="350"/>
    </location>
</feature>
<dbReference type="SUPFAM" id="SSF49478">
    <property type="entry name" value="Cna protein B-type domain"/>
    <property type="match status" value="1"/>
</dbReference>
<feature type="signal peptide" evidence="2">
    <location>
        <begin position="1"/>
        <end position="27"/>
    </location>
</feature>
<gene>
    <name evidence="3" type="ORF">A3G00_00300</name>
</gene>
<keyword evidence="1" id="KW-0812">Transmembrane</keyword>
<sequence length="602" mass="69398">MFLNNNMKKFLFFSLTFLLITAGNALALELPPPAAAKCELDAIAEYNQGESDTLSYWQKVKQCYLDNDAEEFLSDFYKLFDPASEQWQTSAKNIDCARDPSFCPQQADEVAACLEALNKEYMEKRGEMKHGEYFTRYKNCYVDNVATDKLPNAFRNLTGKENFSILDCQAEATWLYTGDEYIAKLSECYQKNSLNWIWDMPALKQTLIDQFKDYTQLYSEKSLQLWQCIGGTDKTYNYDEISAETEKALAKCFSDAGYLNIADVHSKSAVAIDCAQETIKTVEINGVKDIFGLIKQKTPKQEAYLKQCIIKKTSPIVAGIAVVNVPFAAGLQNFLLYFQFTFTQFGLLFVRRKKQDWGRVYNSLNNQPLDLSTVRLYNKDKVVVRTMVTGRDGNYLFLPTAGEYQLDVLKSDYDFPSDFKKIRPDKDDYLGGQIKIQRANEIIDKDVPMDPNLTLPSIKKFYWKKYKRRACVLIAFGAPLASLIFLLLVQIWWTYLLVGWNIITLCLFWRLNHKIKTTKFGVVYDEKTKKPLSGVFVSLFEKKFNKLLSYYVTDMFGRYFFPAEPGEYSVVLNRKGYQKKEILAQVAPRHNIKIDVVLVKQN</sequence>
<reference evidence="3 4" key="1">
    <citation type="journal article" date="2016" name="Nat. Commun.">
        <title>Thousands of microbial genomes shed light on interconnected biogeochemical processes in an aquifer system.</title>
        <authorList>
            <person name="Anantharaman K."/>
            <person name="Brown C.T."/>
            <person name="Hug L.A."/>
            <person name="Sharon I."/>
            <person name="Castelle C.J."/>
            <person name="Probst A.J."/>
            <person name="Thomas B.C."/>
            <person name="Singh A."/>
            <person name="Wilkins M.J."/>
            <person name="Karaoz U."/>
            <person name="Brodie E.L."/>
            <person name="Williams K.H."/>
            <person name="Hubbard S.S."/>
            <person name="Banfield J.F."/>
        </authorList>
    </citation>
    <scope>NUCLEOTIDE SEQUENCE [LARGE SCALE GENOMIC DNA]</scope>
</reference>
<keyword evidence="1" id="KW-0472">Membrane</keyword>
<dbReference type="AlphaFoldDB" id="A0A1F6MSR7"/>
<protein>
    <recommendedName>
        <fullName evidence="5">Carboxypeptidase regulatory-like domain-containing protein</fullName>
    </recommendedName>
</protein>
<feature type="chain" id="PRO_5009525668" description="Carboxypeptidase regulatory-like domain-containing protein" evidence="2">
    <location>
        <begin position="28"/>
        <end position="602"/>
    </location>
</feature>
<evidence type="ECO:0000313" key="4">
    <source>
        <dbReference type="Proteomes" id="UP000178347"/>
    </source>
</evidence>
<keyword evidence="2" id="KW-0732">Signal</keyword>
<dbReference type="EMBL" id="MFQN01000014">
    <property type="protein sequence ID" value="OGH74483.1"/>
    <property type="molecule type" value="Genomic_DNA"/>
</dbReference>
<dbReference type="SUPFAM" id="SSF49464">
    <property type="entry name" value="Carboxypeptidase regulatory domain-like"/>
    <property type="match status" value="1"/>
</dbReference>
<evidence type="ECO:0000256" key="2">
    <source>
        <dbReference type="SAM" id="SignalP"/>
    </source>
</evidence>
<keyword evidence="1" id="KW-1133">Transmembrane helix</keyword>
<comment type="caution">
    <text evidence="3">The sequence shown here is derived from an EMBL/GenBank/DDBJ whole genome shotgun (WGS) entry which is preliminary data.</text>
</comment>
<feature type="transmembrane region" description="Helical" evidence="1">
    <location>
        <begin position="493"/>
        <end position="511"/>
    </location>
</feature>
<evidence type="ECO:0008006" key="5">
    <source>
        <dbReference type="Google" id="ProtNLM"/>
    </source>
</evidence>